<sequence length="67" mass="7875">MWEEARGRGWVPPYVVSKAGTGAEAQVEGRCSPVRRLCIGFFFFERKIVYRFFFFERKLVYRLAGCC</sequence>
<proteinExistence type="predicted"/>
<dbReference type="Gramene" id="PNT64669">
    <property type="protein sequence ID" value="PNT64669"/>
    <property type="gene ID" value="BRADI_4g31212v3"/>
</dbReference>
<dbReference type="EnsemblPlants" id="PNT64669">
    <property type="protein sequence ID" value="PNT64669"/>
    <property type="gene ID" value="BRADI_4g31212v3"/>
</dbReference>
<reference evidence="1 2" key="1">
    <citation type="journal article" date="2010" name="Nature">
        <title>Genome sequencing and analysis of the model grass Brachypodium distachyon.</title>
        <authorList>
            <consortium name="International Brachypodium Initiative"/>
        </authorList>
    </citation>
    <scope>NUCLEOTIDE SEQUENCE [LARGE SCALE GENOMIC DNA]</scope>
    <source>
        <strain evidence="1 2">Bd21</strain>
    </source>
</reference>
<evidence type="ECO:0000313" key="2">
    <source>
        <dbReference type="EnsemblPlants" id="PNT64669"/>
    </source>
</evidence>
<accession>A0A2K2CRL1</accession>
<name>A0A2K2CRL1_BRADI</name>
<evidence type="ECO:0000313" key="1">
    <source>
        <dbReference type="EMBL" id="PNT64669.1"/>
    </source>
</evidence>
<dbReference type="InParanoid" id="A0A2K2CRL1"/>
<organism evidence="1">
    <name type="scientific">Brachypodium distachyon</name>
    <name type="common">Purple false brome</name>
    <name type="synonym">Trachynia distachya</name>
    <dbReference type="NCBI Taxonomy" id="15368"/>
    <lineage>
        <taxon>Eukaryota</taxon>
        <taxon>Viridiplantae</taxon>
        <taxon>Streptophyta</taxon>
        <taxon>Embryophyta</taxon>
        <taxon>Tracheophyta</taxon>
        <taxon>Spermatophyta</taxon>
        <taxon>Magnoliopsida</taxon>
        <taxon>Liliopsida</taxon>
        <taxon>Poales</taxon>
        <taxon>Poaceae</taxon>
        <taxon>BOP clade</taxon>
        <taxon>Pooideae</taxon>
        <taxon>Stipodae</taxon>
        <taxon>Brachypodieae</taxon>
        <taxon>Brachypodium</taxon>
    </lineage>
</organism>
<dbReference type="Proteomes" id="UP000008810">
    <property type="component" value="Chromosome 4"/>
</dbReference>
<keyword evidence="3" id="KW-1185">Reference proteome</keyword>
<dbReference type="AlphaFoldDB" id="A0A2K2CRL1"/>
<evidence type="ECO:0000313" key="3">
    <source>
        <dbReference type="Proteomes" id="UP000008810"/>
    </source>
</evidence>
<dbReference type="EMBL" id="CM000883">
    <property type="protein sequence ID" value="PNT64669.1"/>
    <property type="molecule type" value="Genomic_DNA"/>
</dbReference>
<reference evidence="1" key="2">
    <citation type="submission" date="2017-06" db="EMBL/GenBank/DDBJ databases">
        <title>WGS assembly of Brachypodium distachyon.</title>
        <authorList>
            <consortium name="The International Brachypodium Initiative"/>
            <person name="Lucas S."/>
            <person name="Harmon-Smith M."/>
            <person name="Lail K."/>
            <person name="Tice H."/>
            <person name="Grimwood J."/>
            <person name="Bruce D."/>
            <person name="Barry K."/>
            <person name="Shu S."/>
            <person name="Lindquist E."/>
            <person name="Wang M."/>
            <person name="Pitluck S."/>
            <person name="Vogel J.P."/>
            <person name="Garvin D.F."/>
            <person name="Mockler T.C."/>
            <person name="Schmutz J."/>
            <person name="Rokhsar D."/>
            <person name="Bevan M.W."/>
        </authorList>
    </citation>
    <scope>NUCLEOTIDE SEQUENCE</scope>
    <source>
        <strain evidence="1">Bd21</strain>
    </source>
</reference>
<gene>
    <name evidence="1" type="ORF">BRADI_4g31212v3</name>
</gene>
<protein>
    <submittedName>
        <fullName evidence="1 2">Uncharacterized protein</fullName>
    </submittedName>
</protein>
<reference evidence="2" key="3">
    <citation type="submission" date="2018-08" db="UniProtKB">
        <authorList>
            <consortium name="EnsemblPlants"/>
        </authorList>
    </citation>
    <scope>IDENTIFICATION</scope>
    <source>
        <strain evidence="2">cv. Bd21</strain>
    </source>
</reference>